<dbReference type="AlphaFoldDB" id="A0ABD3MVK1"/>
<dbReference type="EMBL" id="JALLBG020000070">
    <property type="protein sequence ID" value="KAL3767973.1"/>
    <property type="molecule type" value="Genomic_DNA"/>
</dbReference>
<keyword evidence="5" id="KW-1185">Reference proteome</keyword>
<evidence type="ECO:0000313" key="5">
    <source>
        <dbReference type="Proteomes" id="UP001530293"/>
    </source>
</evidence>
<dbReference type="SUPFAM" id="SSF117070">
    <property type="entry name" value="LEA14-like"/>
    <property type="match status" value="1"/>
</dbReference>
<evidence type="ECO:0000256" key="1">
    <source>
        <dbReference type="SAM" id="MobiDB-lite"/>
    </source>
</evidence>
<feature type="domain" description="Late embryogenesis abundant protein LEA-2 subgroup" evidence="3">
    <location>
        <begin position="272"/>
        <end position="358"/>
    </location>
</feature>
<accession>A0ABD3MVK1</accession>
<feature type="region of interest" description="Disordered" evidence="1">
    <location>
        <begin position="169"/>
        <end position="205"/>
    </location>
</feature>
<keyword evidence="2" id="KW-0472">Membrane</keyword>
<reference evidence="4 5" key="1">
    <citation type="submission" date="2024-10" db="EMBL/GenBank/DDBJ databases">
        <title>Updated reference genomes for cyclostephanoid diatoms.</title>
        <authorList>
            <person name="Roberts W.R."/>
            <person name="Alverson A.J."/>
        </authorList>
    </citation>
    <scope>NUCLEOTIDE SEQUENCE [LARGE SCALE GENOMIC DNA]</scope>
    <source>
        <strain evidence="4 5">AJA232-27</strain>
    </source>
</reference>
<protein>
    <recommendedName>
        <fullName evidence="3">Late embryogenesis abundant protein LEA-2 subgroup domain-containing protein</fullName>
    </recommendedName>
</protein>
<dbReference type="InterPro" id="IPR004864">
    <property type="entry name" value="LEA_2"/>
</dbReference>
<dbReference type="Proteomes" id="UP001530293">
    <property type="component" value="Unassembled WGS sequence"/>
</dbReference>
<dbReference type="Gene3D" id="2.60.40.1820">
    <property type="match status" value="1"/>
</dbReference>
<feature type="transmembrane region" description="Helical" evidence="2">
    <location>
        <begin position="94"/>
        <end position="116"/>
    </location>
</feature>
<keyword evidence="2" id="KW-0812">Transmembrane</keyword>
<evidence type="ECO:0000256" key="2">
    <source>
        <dbReference type="SAM" id="Phobius"/>
    </source>
</evidence>
<evidence type="ECO:0000259" key="3">
    <source>
        <dbReference type="Pfam" id="PF03168"/>
    </source>
</evidence>
<keyword evidence="2" id="KW-1133">Transmembrane helix</keyword>
<evidence type="ECO:0000313" key="4">
    <source>
        <dbReference type="EMBL" id="KAL3767973.1"/>
    </source>
</evidence>
<sequence length="394" mass="43002">MSCVIGASCSEPPPAPSCSDHKSCAECSSSSWGCHWCASDEACHAVGSLHGCAAGADCYAIHRCQRLEPEPMEGTGGTFSKESFEGVGIVSKSVLGVLMGLILCCSTLCFAGVTLLKAAVDDLVGEPDDIAKEWHEQFGRVDKNAVEEVVGEELEIPLLTNGSLEELDAEQGRGKSRSGLVPDDEASHSRRRVPIPTLRSSPQRDSNLQRMYCGCQLCYLFTIITTIILFVVGMSYAPREPQYNVCTNELAWKSIVEGMASLKMSASFDLLISVYNPNRFEVDLSNGHGQFHHDDQYVGSFDIPEGRITEKAISDIVVKVTFTPDKWAALSLTSEYYQGNLKFVLNGHAHVTIPALGNYQFDAKFDDIHVNVNDPSLDDTHLCACPGWKKPIRI</sequence>
<gene>
    <name evidence="4" type="ORF">ACHAWU_005431</name>
</gene>
<proteinExistence type="predicted"/>
<dbReference type="Pfam" id="PF03168">
    <property type="entry name" value="LEA_2"/>
    <property type="match status" value="1"/>
</dbReference>
<comment type="caution">
    <text evidence="4">The sequence shown here is derived from an EMBL/GenBank/DDBJ whole genome shotgun (WGS) entry which is preliminary data.</text>
</comment>
<organism evidence="4 5">
    <name type="scientific">Discostella pseudostelligera</name>
    <dbReference type="NCBI Taxonomy" id="259834"/>
    <lineage>
        <taxon>Eukaryota</taxon>
        <taxon>Sar</taxon>
        <taxon>Stramenopiles</taxon>
        <taxon>Ochrophyta</taxon>
        <taxon>Bacillariophyta</taxon>
        <taxon>Coscinodiscophyceae</taxon>
        <taxon>Thalassiosirophycidae</taxon>
        <taxon>Stephanodiscales</taxon>
        <taxon>Stephanodiscaceae</taxon>
        <taxon>Discostella</taxon>
    </lineage>
</organism>
<feature type="transmembrane region" description="Helical" evidence="2">
    <location>
        <begin position="217"/>
        <end position="237"/>
    </location>
</feature>
<name>A0ABD3MVK1_9STRA</name>